<dbReference type="PROSITE" id="PS51257">
    <property type="entry name" value="PROKAR_LIPOPROTEIN"/>
    <property type="match status" value="1"/>
</dbReference>
<accession>A0A317EHM5</accession>
<sequence length="479" mass="54430">MTLNNLKTQLSFSLFILLTLGSILTGCKKEIKNKLEIPVTKSKIFADKKEAMAYVNAQLKIYAIAFAEISKNPEIKALVHDEVAKRFDGDDNVLIKTLFARAESKGIDLKGMFRSSLKKNKINSSVEDLLTSLNNLQLISDKSKKKTNIYPQIYIPNFERILVRPDVTSKVQNKNLGEVTSSALKDKVVATLPMDPIDPNAPVYDNPIMVPYDGDESYIPPYYYGYTFQNNGLFIDNIEVTETMADNHEVWAITPNESGLEGVPGEVMGVTPPTPNEATQLAYIQYMAIRDHKESWIKGASDVFMSWTMSWEDGLRPATGTYSATQLELKWTEFDGGYPYTYSTDEMSMGKFTRREVRRGKELEINMPYLVIGHPQAWVTDAWVYNNIREWFPSKGTHIYYVIYERDAWVDYFEDVPLHQPLNVTKKIVSVPVYSNNSIYCSGNIRIAAIGTMMPQNNNITHRTYVNIPEIAFTAYSKP</sequence>
<dbReference type="EMBL" id="QGNZ01000004">
    <property type="protein sequence ID" value="PWS26152.1"/>
    <property type="molecule type" value="Genomic_DNA"/>
</dbReference>
<name>A0A317EHM5_9SPHI</name>
<protein>
    <submittedName>
        <fullName evidence="1">Uncharacterized protein</fullName>
    </submittedName>
</protein>
<dbReference type="OrthoDB" id="1445468at2"/>
<comment type="caution">
    <text evidence="1">The sequence shown here is derived from an EMBL/GenBank/DDBJ whole genome shotgun (WGS) entry which is preliminary data.</text>
</comment>
<dbReference type="AlphaFoldDB" id="A0A317EHM5"/>
<evidence type="ECO:0000313" key="1">
    <source>
        <dbReference type="EMBL" id="PWS26152.1"/>
    </source>
</evidence>
<organism evidence="1 2">
    <name type="scientific">Pedobacter yonginense</name>
    <dbReference type="NCBI Taxonomy" id="651869"/>
    <lineage>
        <taxon>Bacteria</taxon>
        <taxon>Pseudomonadati</taxon>
        <taxon>Bacteroidota</taxon>
        <taxon>Sphingobacteriia</taxon>
        <taxon>Sphingobacteriales</taxon>
        <taxon>Sphingobacteriaceae</taxon>
        <taxon>Pedobacter</taxon>
    </lineage>
</organism>
<reference evidence="1 2" key="1">
    <citation type="submission" date="2018-05" db="EMBL/GenBank/DDBJ databases">
        <title>Pedobacter paludis sp. nov., isolated from wetland soil.</title>
        <authorList>
            <person name="Zhang Y."/>
            <person name="Wang G."/>
        </authorList>
    </citation>
    <scope>NUCLEOTIDE SEQUENCE [LARGE SCALE GENOMIC DNA]</scope>
    <source>
        <strain evidence="1 2">KCTC22721</strain>
    </source>
</reference>
<proteinExistence type="predicted"/>
<gene>
    <name evidence="1" type="ORF">DHW03_15260</name>
</gene>
<evidence type="ECO:0000313" key="2">
    <source>
        <dbReference type="Proteomes" id="UP000245379"/>
    </source>
</evidence>
<dbReference type="RefSeq" id="WP_109926717.1">
    <property type="nucleotide sequence ID" value="NZ_QGNZ01000004.1"/>
</dbReference>
<keyword evidence="2" id="KW-1185">Reference proteome</keyword>
<dbReference type="Proteomes" id="UP000245379">
    <property type="component" value="Unassembled WGS sequence"/>
</dbReference>